<dbReference type="OrthoDB" id="10044187at2759"/>
<evidence type="ECO:0000313" key="7">
    <source>
        <dbReference type="Proteomes" id="UP000266861"/>
    </source>
</evidence>
<dbReference type="AlphaFoldDB" id="A0A397HV12"/>
<evidence type="ECO:0000256" key="5">
    <source>
        <dbReference type="SAM" id="MobiDB-lite"/>
    </source>
</evidence>
<dbReference type="InterPro" id="IPR019320">
    <property type="entry name" value="BORCS8"/>
</dbReference>
<dbReference type="PANTHER" id="PTHR21146:SF0">
    <property type="entry name" value="BLOC-1-RELATED COMPLEX SUBUNIT 8"/>
    <property type="match status" value="1"/>
</dbReference>
<evidence type="ECO:0000256" key="4">
    <source>
        <dbReference type="ARBA" id="ARBA00023228"/>
    </source>
</evidence>
<dbReference type="Pfam" id="PF10167">
    <property type="entry name" value="BORCS8"/>
    <property type="match status" value="1"/>
</dbReference>
<name>A0A397HV12_9GLOM</name>
<evidence type="ECO:0000256" key="2">
    <source>
        <dbReference type="ARBA" id="ARBA00010463"/>
    </source>
</evidence>
<comment type="caution">
    <text evidence="6">The sequence shown here is derived from an EMBL/GenBank/DDBJ whole genome shotgun (WGS) entry which is preliminary data.</text>
</comment>
<evidence type="ECO:0000256" key="3">
    <source>
        <dbReference type="ARBA" id="ARBA00023136"/>
    </source>
</evidence>
<reference evidence="6 7" key="1">
    <citation type="submission" date="2018-08" db="EMBL/GenBank/DDBJ databases">
        <title>Genome and evolution of the arbuscular mycorrhizal fungus Diversispora epigaea (formerly Glomus versiforme) and its bacterial endosymbionts.</title>
        <authorList>
            <person name="Sun X."/>
            <person name="Fei Z."/>
            <person name="Harrison M."/>
        </authorList>
    </citation>
    <scope>NUCLEOTIDE SEQUENCE [LARGE SCALE GENOMIC DNA]</scope>
    <source>
        <strain evidence="6 7">IT104</strain>
    </source>
</reference>
<comment type="similarity">
    <text evidence="2">Belongs to the BORCS8 family.</text>
</comment>
<feature type="region of interest" description="Disordered" evidence="5">
    <location>
        <begin position="1"/>
        <end position="39"/>
    </location>
</feature>
<keyword evidence="4" id="KW-0458">Lysosome</keyword>
<sequence>MSIIKSSGKNDDLKSNNNNNDPIMSNNNNNNNNNNYYKPSEALPIRRKNYATSLSSALSDQVLSSNNNNVYSNMYWAPSSFGSIDQFFMNPSKRTTSIFSMTSSNYYNNSQVIDPIVQEAMLKEKVKKACVDMEAFLRQLYNDSSLGLYHMSDHIRKRVPQIVEDKKGLKNLTREVDITISDMKDSHEIVESMPKISAFNNISEMLKNTLKILEVAKSNKK</sequence>
<proteinExistence type="inferred from homology"/>
<keyword evidence="7" id="KW-1185">Reference proteome</keyword>
<dbReference type="PANTHER" id="PTHR21146">
    <property type="entry name" value="MEF2B PROTEIN"/>
    <property type="match status" value="1"/>
</dbReference>
<keyword evidence="3" id="KW-0472">Membrane</keyword>
<evidence type="ECO:0000313" key="6">
    <source>
        <dbReference type="EMBL" id="RHZ66637.1"/>
    </source>
</evidence>
<organism evidence="6 7">
    <name type="scientific">Diversispora epigaea</name>
    <dbReference type="NCBI Taxonomy" id="1348612"/>
    <lineage>
        <taxon>Eukaryota</taxon>
        <taxon>Fungi</taxon>
        <taxon>Fungi incertae sedis</taxon>
        <taxon>Mucoromycota</taxon>
        <taxon>Glomeromycotina</taxon>
        <taxon>Glomeromycetes</taxon>
        <taxon>Diversisporales</taxon>
        <taxon>Diversisporaceae</taxon>
        <taxon>Diversispora</taxon>
    </lineage>
</organism>
<gene>
    <name evidence="6" type="ORF">Glove_306g62</name>
</gene>
<evidence type="ECO:0000256" key="1">
    <source>
        <dbReference type="ARBA" id="ARBA00004656"/>
    </source>
</evidence>
<dbReference type="Proteomes" id="UP000266861">
    <property type="component" value="Unassembled WGS sequence"/>
</dbReference>
<feature type="compositionally biased region" description="Low complexity" evidence="5">
    <location>
        <begin position="15"/>
        <end position="35"/>
    </location>
</feature>
<accession>A0A397HV12</accession>
<comment type="subcellular location">
    <subcellularLocation>
        <location evidence="1">Lysosome membrane</location>
    </subcellularLocation>
</comment>
<protein>
    <submittedName>
        <fullName evidence="6">Uncharacterized protein</fullName>
    </submittedName>
</protein>
<dbReference type="EMBL" id="PQFF01000280">
    <property type="protein sequence ID" value="RHZ66637.1"/>
    <property type="molecule type" value="Genomic_DNA"/>
</dbReference>